<proteinExistence type="predicted"/>
<sequence length="126" mass="13016">MQLLIDKITAKTGLDEEHARKAVSIMLSFLHHDGPHDDVAKLFAKIPGANAMLQHAGATDDVGGLGALFGGGLGAMAAFNALTTAGLDMGQIQIVAKEVVAFARENAGDELVDNVIDAIPGLSQIV</sequence>
<dbReference type="STRING" id="1123029.SAMN02745172_02844"/>
<reference evidence="1 2" key="1">
    <citation type="submission" date="2016-12" db="EMBL/GenBank/DDBJ databases">
        <authorList>
            <person name="Song W.-J."/>
            <person name="Kurnit D.M."/>
        </authorList>
    </citation>
    <scope>NUCLEOTIDE SEQUENCE [LARGE SCALE GENOMIC DNA]</scope>
    <source>
        <strain evidence="1 2">DSM 19599</strain>
    </source>
</reference>
<accession>A0A1M7ZN09</accession>
<organism evidence="1 2">
    <name type="scientific">Pseudoxanthobacter soli DSM 19599</name>
    <dbReference type="NCBI Taxonomy" id="1123029"/>
    <lineage>
        <taxon>Bacteria</taxon>
        <taxon>Pseudomonadati</taxon>
        <taxon>Pseudomonadota</taxon>
        <taxon>Alphaproteobacteria</taxon>
        <taxon>Hyphomicrobiales</taxon>
        <taxon>Segnochrobactraceae</taxon>
        <taxon>Pseudoxanthobacter</taxon>
    </lineage>
</organism>
<dbReference type="RefSeq" id="WP_073629741.1">
    <property type="nucleotide sequence ID" value="NZ_FRXO01000005.1"/>
</dbReference>
<protein>
    <recommendedName>
        <fullName evidence="3">DUF2267 domain-containing protein</fullName>
    </recommendedName>
</protein>
<gene>
    <name evidence="1" type="ORF">SAMN02745172_02844</name>
</gene>
<dbReference type="EMBL" id="FRXO01000005">
    <property type="protein sequence ID" value="SHO66189.1"/>
    <property type="molecule type" value="Genomic_DNA"/>
</dbReference>
<keyword evidence="2" id="KW-1185">Reference proteome</keyword>
<evidence type="ECO:0000313" key="1">
    <source>
        <dbReference type="EMBL" id="SHO66189.1"/>
    </source>
</evidence>
<dbReference type="OrthoDB" id="7907231at2"/>
<dbReference type="AlphaFoldDB" id="A0A1M7ZN09"/>
<dbReference type="Proteomes" id="UP000186406">
    <property type="component" value="Unassembled WGS sequence"/>
</dbReference>
<name>A0A1M7ZN09_9HYPH</name>
<evidence type="ECO:0008006" key="3">
    <source>
        <dbReference type="Google" id="ProtNLM"/>
    </source>
</evidence>
<evidence type="ECO:0000313" key="2">
    <source>
        <dbReference type="Proteomes" id="UP000186406"/>
    </source>
</evidence>